<dbReference type="PRINTS" id="PR00080">
    <property type="entry name" value="SDRFAMILY"/>
</dbReference>
<dbReference type="Pfam" id="PF00106">
    <property type="entry name" value="adh_short"/>
    <property type="match status" value="1"/>
</dbReference>
<reference evidence="5 6" key="1">
    <citation type="submission" date="2022-04" db="EMBL/GenBank/DDBJ databases">
        <title>Halobacillus sp. isolated from saltern.</title>
        <authorList>
            <person name="Won M."/>
            <person name="Lee C.-M."/>
            <person name="Woen H.-Y."/>
            <person name="Kwon S.-W."/>
        </authorList>
    </citation>
    <scope>NUCLEOTIDE SEQUENCE [LARGE SCALE GENOMIC DNA]</scope>
    <source>
        <strain evidence="5 6">SSBR10-3</strain>
    </source>
</reference>
<evidence type="ECO:0000256" key="4">
    <source>
        <dbReference type="SAM" id="Coils"/>
    </source>
</evidence>
<dbReference type="PANTHER" id="PTHR42901:SF1">
    <property type="entry name" value="ALCOHOL DEHYDROGENASE"/>
    <property type="match status" value="1"/>
</dbReference>
<evidence type="ECO:0000313" key="6">
    <source>
        <dbReference type="Proteomes" id="UP000831787"/>
    </source>
</evidence>
<organism evidence="5 6">
    <name type="scientific">Halobacillus salinarum</name>
    <dbReference type="NCBI Taxonomy" id="2932257"/>
    <lineage>
        <taxon>Bacteria</taxon>
        <taxon>Bacillati</taxon>
        <taxon>Bacillota</taxon>
        <taxon>Bacilli</taxon>
        <taxon>Bacillales</taxon>
        <taxon>Bacillaceae</taxon>
        <taxon>Halobacillus</taxon>
    </lineage>
</organism>
<proteinExistence type="inferred from homology"/>
<dbReference type="Proteomes" id="UP000831787">
    <property type="component" value="Chromosome"/>
</dbReference>
<comment type="similarity">
    <text evidence="1 3">Belongs to the short-chain dehydrogenases/reductases (SDR) family.</text>
</comment>
<accession>A0ABY4ELV2</accession>
<dbReference type="PRINTS" id="PR00081">
    <property type="entry name" value="GDHRDH"/>
</dbReference>
<feature type="coiled-coil region" evidence="4">
    <location>
        <begin position="234"/>
        <end position="261"/>
    </location>
</feature>
<keyword evidence="6" id="KW-1185">Reference proteome</keyword>
<dbReference type="RefSeq" id="WP_244712145.1">
    <property type="nucleotide sequence ID" value="NZ_CP095073.1"/>
</dbReference>
<sequence length="269" mass="29916">MARKVVVVTGATRGIGRNTALYFAKKDYTVIGTGRDEAKLDELQTELSEFSIENKAWKLDVTKPESSQQVVQEVADAFGRIDVWVNNAGSFKAIGPTWEVDAENWVTDVTTNLIGTFYCVQAIVPQLLKQGSGRIVNIVGGGTFSAFPYGNGYGTSKTAIARLTENLAAELADTDVKAFALDPGLNDTDMTRYQRDTDIGQKYLPKIEELFEEGVDVPPERAPMFVHAFGEGRLDEFEGRIVTVNEELKEYEKESSLEESDFKLRYMKK</sequence>
<evidence type="ECO:0000313" key="5">
    <source>
        <dbReference type="EMBL" id="UOQ45427.1"/>
    </source>
</evidence>
<evidence type="ECO:0000256" key="1">
    <source>
        <dbReference type="ARBA" id="ARBA00006484"/>
    </source>
</evidence>
<dbReference type="InterPro" id="IPR036291">
    <property type="entry name" value="NAD(P)-bd_dom_sf"/>
</dbReference>
<name>A0ABY4ELV2_9BACI</name>
<gene>
    <name evidence="5" type="ORF">MUN89_05630</name>
</gene>
<keyword evidence="4" id="KW-0175">Coiled coil</keyword>
<dbReference type="InterPro" id="IPR002347">
    <property type="entry name" value="SDR_fam"/>
</dbReference>
<evidence type="ECO:0000256" key="3">
    <source>
        <dbReference type="RuleBase" id="RU000363"/>
    </source>
</evidence>
<dbReference type="Gene3D" id="3.40.50.720">
    <property type="entry name" value="NAD(P)-binding Rossmann-like Domain"/>
    <property type="match status" value="1"/>
</dbReference>
<dbReference type="PANTHER" id="PTHR42901">
    <property type="entry name" value="ALCOHOL DEHYDROGENASE"/>
    <property type="match status" value="1"/>
</dbReference>
<protein>
    <submittedName>
        <fullName evidence="5">SDR family oxidoreductase</fullName>
    </submittedName>
</protein>
<keyword evidence="2" id="KW-0560">Oxidoreductase</keyword>
<dbReference type="EMBL" id="CP095073">
    <property type="protein sequence ID" value="UOQ45427.1"/>
    <property type="molecule type" value="Genomic_DNA"/>
</dbReference>
<dbReference type="SUPFAM" id="SSF51735">
    <property type="entry name" value="NAD(P)-binding Rossmann-fold domains"/>
    <property type="match status" value="1"/>
</dbReference>
<evidence type="ECO:0000256" key="2">
    <source>
        <dbReference type="ARBA" id="ARBA00023002"/>
    </source>
</evidence>
<dbReference type="CDD" id="cd05233">
    <property type="entry name" value="SDR_c"/>
    <property type="match status" value="1"/>
</dbReference>